<proteinExistence type="inferred from homology"/>
<dbReference type="Gene3D" id="3.40.50.2020">
    <property type="match status" value="1"/>
</dbReference>
<evidence type="ECO:0000313" key="3">
    <source>
        <dbReference type="EMBL" id="MUM78773.1"/>
    </source>
</evidence>
<protein>
    <submittedName>
        <fullName evidence="3">ComF family protein</fullName>
    </submittedName>
</protein>
<gene>
    <name evidence="3" type="ORF">GKC30_14130</name>
</gene>
<dbReference type="InterPro" id="IPR051910">
    <property type="entry name" value="ComF/GntX_DNA_util-trans"/>
</dbReference>
<evidence type="ECO:0000256" key="1">
    <source>
        <dbReference type="ARBA" id="ARBA00008007"/>
    </source>
</evidence>
<keyword evidence="4" id="KW-1185">Reference proteome</keyword>
<dbReference type="CDD" id="cd06223">
    <property type="entry name" value="PRTases_typeI"/>
    <property type="match status" value="1"/>
</dbReference>
<name>A0A7K1KRP3_9BACT</name>
<dbReference type="RefSeq" id="WP_155935621.1">
    <property type="nucleotide sequence ID" value="NZ_WODC01000012.1"/>
</dbReference>
<dbReference type="Pfam" id="PF00156">
    <property type="entry name" value="Pribosyltran"/>
    <property type="match status" value="1"/>
</dbReference>
<accession>A0A7K1KRP3</accession>
<reference evidence="3 4" key="1">
    <citation type="submission" date="2019-11" db="EMBL/GenBank/DDBJ databases">
        <title>Pseudodesulfovibrio alkaliphilus, sp. nov., an alkaliphilic sulfate-reducing bacteria from mud volcano of Taman peninsula, Russia.</title>
        <authorList>
            <person name="Frolova A."/>
            <person name="Merkel A.Y."/>
            <person name="Slobodkin A.I."/>
        </authorList>
    </citation>
    <scope>NUCLEOTIDE SEQUENCE [LARGE SCALE GENOMIC DNA]</scope>
    <source>
        <strain evidence="3 4">F-1</strain>
    </source>
</reference>
<dbReference type="SUPFAM" id="SSF53271">
    <property type="entry name" value="PRTase-like"/>
    <property type="match status" value="1"/>
</dbReference>
<evidence type="ECO:0000259" key="2">
    <source>
        <dbReference type="Pfam" id="PF00156"/>
    </source>
</evidence>
<dbReference type="Proteomes" id="UP000461162">
    <property type="component" value="Unassembled WGS sequence"/>
</dbReference>
<dbReference type="PANTHER" id="PTHR47505">
    <property type="entry name" value="DNA UTILIZATION PROTEIN YHGH"/>
    <property type="match status" value="1"/>
</dbReference>
<comment type="similarity">
    <text evidence="1">Belongs to the ComF/GntX family.</text>
</comment>
<dbReference type="InterPro" id="IPR029057">
    <property type="entry name" value="PRTase-like"/>
</dbReference>
<feature type="domain" description="Phosphoribosyltransferase" evidence="2">
    <location>
        <begin position="195"/>
        <end position="255"/>
    </location>
</feature>
<dbReference type="PANTHER" id="PTHR47505:SF1">
    <property type="entry name" value="DNA UTILIZATION PROTEIN YHGH"/>
    <property type="match status" value="1"/>
</dbReference>
<sequence>MRSLAARFARLARALGVAGARCPVCSALTPAGENPLCPTCAQALRPRLGGCCARCGDMFGDQTDDTVDPLAEPATVCAECRLDPPPWDRLHFHGPYSAALRDLIIDFKFHGGLHRTRLLVSLAAEAYRRGTAAVAPDMALPDLIVPVPLHPRRVRERGYNQSLELARGLGRALGRPVAANALGRVRHTAPQSSLDMAQRRENIRDAFVAAEMVRGKALLLVDDVYTTGATLTECARTLRRAGAAGMDALVLARAGREPR</sequence>
<dbReference type="EMBL" id="WODC01000012">
    <property type="protein sequence ID" value="MUM78773.1"/>
    <property type="molecule type" value="Genomic_DNA"/>
</dbReference>
<evidence type="ECO:0000313" key="4">
    <source>
        <dbReference type="Proteomes" id="UP000461162"/>
    </source>
</evidence>
<comment type="caution">
    <text evidence="3">The sequence shown here is derived from an EMBL/GenBank/DDBJ whole genome shotgun (WGS) entry which is preliminary data.</text>
</comment>
<dbReference type="AlphaFoldDB" id="A0A7K1KRP3"/>
<dbReference type="InterPro" id="IPR000836">
    <property type="entry name" value="PRTase_dom"/>
</dbReference>
<organism evidence="3 4">
    <name type="scientific">Pseudodesulfovibrio alkaliphilus</name>
    <dbReference type="NCBI Taxonomy" id="2661613"/>
    <lineage>
        <taxon>Bacteria</taxon>
        <taxon>Pseudomonadati</taxon>
        <taxon>Thermodesulfobacteriota</taxon>
        <taxon>Desulfovibrionia</taxon>
        <taxon>Desulfovibrionales</taxon>
        <taxon>Desulfovibrionaceae</taxon>
    </lineage>
</organism>